<dbReference type="Proteomes" id="UP000662931">
    <property type="component" value="Chromosome 1"/>
</dbReference>
<accession>A0A875S1R7</accession>
<dbReference type="KEGG" id="bnn:FOA43_001361"/>
<evidence type="ECO:0000256" key="1">
    <source>
        <dbReference type="ARBA" id="ARBA00022737"/>
    </source>
</evidence>
<keyword evidence="3" id="KW-1185">Reference proteome</keyword>
<dbReference type="OrthoDB" id="185373at2759"/>
<dbReference type="PANTHER" id="PTHR47933:SF11">
    <property type="entry name" value="PENTATRICOPEPTIDE REPEAT-CONTAINING PROTEIN 2"/>
    <property type="match status" value="1"/>
</dbReference>
<sequence>MPTSVSMLARDARLIRYTFRKSFKPLTFLNIRLLTTVTPDSSSTTTTKLSGLTATLNDINRKSAFYPPNVVKINSKEDIVQTFLKLASLDDPASVPVPLGDSDWLNLFKEKQSLKELPEAPKNLNSVKLDSYIEQLSHLQTRTNKKLRDAVQKVYWTIVESHLVQNVESYNRIIRFFVVNYNFNAVKVILFSMFKAGVKPNINTFNCVLYQLKYAKHKYKDDLFKMYLNQMKAYRLKPDTTTWYILFNFLDLEKPLFYDQMLKVNISLKPVINEVLEFQHKFRDVQVDALVVYLESQNLIVDKKILTTLIRICLKDEDPSKAFELLDKYIEQIHHVDFNSLISLVNYFALEKKQLYNAIATINWFMDHYDLRIKVYRCYEILAKSMMEYPYFDHWSTLTRRFYLDSMYAVDQSLLSKNDRKLISRCAITKYGIKDFHLGVLKRSEFDETMQVFQNLRWSSGKPRPVLEENDPSFIQAAKYLVP</sequence>
<organism evidence="2 3">
    <name type="scientific">Eeniella nana</name>
    <name type="common">Yeast</name>
    <name type="synonym">Brettanomyces nanus</name>
    <dbReference type="NCBI Taxonomy" id="13502"/>
    <lineage>
        <taxon>Eukaryota</taxon>
        <taxon>Fungi</taxon>
        <taxon>Dikarya</taxon>
        <taxon>Ascomycota</taxon>
        <taxon>Saccharomycotina</taxon>
        <taxon>Pichiomycetes</taxon>
        <taxon>Pichiales</taxon>
        <taxon>Pichiaceae</taxon>
        <taxon>Brettanomyces</taxon>
    </lineage>
</organism>
<evidence type="ECO:0000313" key="3">
    <source>
        <dbReference type="Proteomes" id="UP000662931"/>
    </source>
</evidence>
<dbReference type="Gene3D" id="1.25.40.10">
    <property type="entry name" value="Tetratricopeptide repeat domain"/>
    <property type="match status" value="1"/>
</dbReference>
<dbReference type="EMBL" id="CP064812">
    <property type="protein sequence ID" value="QPG74042.1"/>
    <property type="molecule type" value="Genomic_DNA"/>
</dbReference>
<name>A0A875S1R7_EENNA</name>
<dbReference type="GeneID" id="62194762"/>
<proteinExistence type="predicted"/>
<dbReference type="RefSeq" id="XP_038777607.1">
    <property type="nucleotide sequence ID" value="XM_038921679.1"/>
</dbReference>
<dbReference type="PANTHER" id="PTHR47933">
    <property type="entry name" value="PENTATRICOPEPTIDE REPEAT-CONTAINING PROTEIN 1, MITOCHONDRIAL"/>
    <property type="match status" value="1"/>
</dbReference>
<dbReference type="GO" id="GO:0003729">
    <property type="term" value="F:mRNA binding"/>
    <property type="evidence" value="ECO:0007669"/>
    <property type="project" value="TreeGrafter"/>
</dbReference>
<dbReference type="AlphaFoldDB" id="A0A875S1R7"/>
<evidence type="ECO:0000313" key="2">
    <source>
        <dbReference type="EMBL" id="QPG74042.1"/>
    </source>
</evidence>
<keyword evidence="1" id="KW-0677">Repeat</keyword>
<protein>
    <submittedName>
        <fullName evidence="2">Uncharacterized protein</fullName>
    </submittedName>
</protein>
<dbReference type="InterPro" id="IPR051240">
    <property type="entry name" value="Mito_RNA-Proc/Resp"/>
</dbReference>
<reference evidence="2" key="1">
    <citation type="submission" date="2020-10" db="EMBL/GenBank/DDBJ databases">
        <authorList>
            <person name="Roach M.J.R."/>
        </authorList>
    </citation>
    <scope>NUCLEOTIDE SEQUENCE</scope>
    <source>
        <strain evidence="2">CBS 1945</strain>
    </source>
</reference>
<dbReference type="InterPro" id="IPR011990">
    <property type="entry name" value="TPR-like_helical_dom_sf"/>
</dbReference>
<gene>
    <name evidence="2" type="ORF">FOA43_001361</name>
</gene>